<sequence length="309" mass="33940" precursor="true">MDRQKKFLLFGAAWVSALLLTWFYYANAVAPKQEKTLRVVVASRDMAIGTLLKKSDLKVVNYPEKDIPKGAVFTLQGAENRVVMVPMNTNEPVLQGKLSDTTTVEGVASTIEKGYRAVSVQVTDVTGVAGLIQPGSHVDVLFTRPGSMAEATTSTILQNVRVISTGRSITAGQVVDPRAPKSPTVTLVLTPDEAQKLELAKNQGRIGLSLRNPLDLNRDASTEPLTTEVLDPMISARMARARRGRTTNLGRANLEDPNVWQELTGEKKPADPRKAAAEEEARRRKLESEKPKLVIDVYRGDKHVQESFR</sequence>
<dbReference type="Pfam" id="PF16976">
    <property type="entry name" value="RcpC"/>
    <property type="match status" value="1"/>
</dbReference>
<name>Q01NW9_SOLUE</name>
<dbReference type="SMART" id="SM00858">
    <property type="entry name" value="SAF"/>
    <property type="match status" value="1"/>
</dbReference>
<evidence type="ECO:0000313" key="3">
    <source>
        <dbReference type="EMBL" id="ABJ88651.1"/>
    </source>
</evidence>
<protein>
    <submittedName>
        <fullName evidence="3">SAF domain</fullName>
    </submittedName>
</protein>
<dbReference type="InterPro" id="IPR013974">
    <property type="entry name" value="SAF"/>
</dbReference>
<dbReference type="STRING" id="234267.Acid_7753"/>
<dbReference type="InterPro" id="IPR031571">
    <property type="entry name" value="RcpC_dom"/>
</dbReference>
<dbReference type="CDD" id="cd11614">
    <property type="entry name" value="SAF_CpaB_FlgA_like"/>
    <property type="match status" value="1"/>
</dbReference>
<evidence type="ECO:0000259" key="2">
    <source>
        <dbReference type="SMART" id="SM00858"/>
    </source>
</evidence>
<dbReference type="InterPro" id="IPR017592">
    <property type="entry name" value="Pilus_assmbl_Flp-typ_CpaB"/>
</dbReference>
<feature type="compositionally biased region" description="Basic and acidic residues" evidence="1">
    <location>
        <begin position="264"/>
        <end position="297"/>
    </location>
</feature>
<reference evidence="3" key="1">
    <citation type="submission" date="2006-10" db="EMBL/GenBank/DDBJ databases">
        <title>Complete sequence of Solibacter usitatus Ellin6076.</title>
        <authorList>
            <consortium name="US DOE Joint Genome Institute"/>
            <person name="Copeland A."/>
            <person name="Lucas S."/>
            <person name="Lapidus A."/>
            <person name="Barry K."/>
            <person name="Detter J.C."/>
            <person name="Glavina del Rio T."/>
            <person name="Hammon N."/>
            <person name="Israni S."/>
            <person name="Dalin E."/>
            <person name="Tice H."/>
            <person name="Pitluck S."/>
            <person name="Thompson L.S."/>
            <person name="Brettin T."/>
            <person name="Bruce D."/>
            <person name="Han C."/>
            <person name="Tapia R."/>
            <person name="Gilna P."/>
            <person name="Schmutz J."/>
            <person name="Larimer F."/>
            <person name="Land M."/>
            <person name="Hauser L."/>
            <person name="Kyrpides N."/>
            <person name="Mikhailova N."/>
            <person name="Janssen P.H."/>
            <person name="Kuske C.R."/>
            <person name="Richardson P."/>
        </authorList>
    </citation>
    <scope>NUCLEOTIDE SEQUENCE</scope>
    <source>
        <strain evidence="3">Ellin6076</strain>
    </source>
</reference>
<dbReference type="KEGG" id="sus:Acid_7753"/>
<organism evidence="3">
    <name type="scientific">Solibacter usitatus (strain Ellin6076)</name>
    <dbReference type="NCBI Taxonomy" id="234267"/>
    <lineage>
        <taxon>Bacteria</taxon>
        <taxon>Pseudomonadati</taxon>
        <taxon>Acidobacteriota</taxon>
        <taxon>Terriglobia</taxon>
        <taxon>Bryobacterales</taxon>
        <taxon>Solibacteraceae</taxon>
        <taxon>Candidatus Solibacter</taxon>
    </lineage>
</organism>
<feature type="region of interest" description="Disordered" evidence="1">
    <location>
        <begin position="244"/>
        <end position="297"/>
    </location>
</feature>
<accession>Q01NW9</accession>
<dbReference type="HOGENOM" id="CLU_057068_4_0_0"/>
<proteinExistence type="predicted"/>
<dbReference type="InParanoid" id="Q01NW9"/>
<feature type="domain" description="SAF" evidence="2">
    <location>
        <begin position="37"/>
        <end position="99"/>
    </location>
</feature>
<evidence type="ECO:0000256" key="1">
    <source>
        <dbReference type="SAM" id="MobiDB-lite"/>
    </source>
</evidence>
<dbReference type="OrthoDB" id="163768at2"/>
<dbReference type="eggNOG" id="COG3745">
    <property type="taxonomic scope" value="Bacteria"/>
</dbReference>
<dbReference type="Pfam" id="PF08666">
    <property type="entry name" value="SAF"/>
    <property type="match status" value="1"/>
</dbReference>
<gene>
    <name evidence="3" type="ordered locus">Acid_7753</name>
</gene>
<dbReference type="EMBL" id="CP000473">
    <property type="protein sequence ID" value="ABJ88651.1"/>
    <property type="molecule type" value="Genomic_DNA"/>
</dbReference>
<dbReference type="AlphaFoldDB" id="Q01NW9"/>
<dbReference type="NCBIfam" id="TIGR03177">
    <property type="entry name" value="pilus_cpaB"/>
    <property type="match status" value="1"/>
</dbReference>